<feature type="transmembrane region" description="Helical" evidence="1">
    <location>
        <begin position="150"/>
        <end position="169"/>
    </location>
</feature>
<evidence type="ECO:0000313" key="3">
    <source>
        <dbReference type="Proteomes" id="UP000033054"/>
    </source>
</evidence>
<feature type="transmembrane region" description="Helical" evidence="1">
    <location>
        <begin position="81"/>
        <end position="99"/>
    </location>
</feature>
<dbReference type="Gene3D" id="1.20.144.10">
    <property type="entry name" value="Phosphatidic acid phosphatase type 2/haloperoxidase"/>
    <property type="match status" value="1"/>
</dbReference>
<organism evidence="2 3">
    <name type="scientific">Spirosoma radiotolerans</name>
    <dbReference type="NCBI Taxonomy" id="1379870"/>
    <lineage>
        <taxon>Bacteria</taxon>
        <taxon>Pseudomonadati</taxon>
        <taxon>Bacteroidota</taxon>
        <taxon>Cytophagia</taxon>
        <taxon>Cytophagales</taxon>
        <taxon>Cytophagaceae</taxon>
        <taxon>Spirosoma</taxon>
    </lineage>
</organism>
<proteinExistence type="predicted"/>
<evidence type="ECO:0008006" key="4">
    <source>
        <dbReference type="Google" id="ProtNLM"/>
    </source>
</evidence>
<dbReference type="EMBL" id="CP010429">
    <property type="protein sequence ID" value="AKD57520.1"/>
    <property type="molecule type" value="Genomic_DNA"/>
</dbReference>
<reference evidence="2 3" key="1">
    <citation type="journal article" date="2014" name="Curr. Microbiol.">
        <title>Spirosoma radiotolerans sp. nov., a gamma-radiation-resistant bacterium isolated from gamma ray-irradiated soil.</title>
        <authorList>
            <person name="Lee J.J."/>
            <person name="Srinivasan S."/>
            <person name="Lim S."/>
            <person name="Joe M."/>
            <person name="Im S."/>
            <person name="Bae S.I."/>
            <person name="Park K.R."/>
            <person name="Han J.H."/>
            <person name="Park S.H."/>
            <person name="Joo B.M."/>
            <person name="Park S.J."/>
            <person name="Kim M.K."/>
        </authorList>
    </citation>
    <scope>NUCLEOTIDE SEQUENCE [LARGE SCALE GENOMIC DNA]</scope>
    <source>
        <strain evidence="2 3">DG5A</strain>
    </source>
</reference>
<dbReference type="InterPro" id="IPR036938">
    <property type="entry name" value="PAP2/HPO_sf"/>
</dbReference>
<feature type="transmembrane region" description="Helical" evidence="1">
    <location>
        <begin position="111"/>
        <end position="130"/>
    </location>
</feature>
<dbReference type="CDD" id="cd01610">
    <property type="entry name" value="PAP2_like"/>
    <property type="match status" value="1"/>
</dbReference>
<dbReference type="KEGG" id="srd:SD10_24105"/>
<protein>
    <recommendedName>
        <fullName evidence="4">Phosphatidic acid phosphatase type 2/haloperoxidase domain-containing protein</fullName>
    </recommendedName>
</protein>
<name>A0A0E3ZZF9_9BACT</name>
<keyword evidence="1" id="KW-0472">Membrane</keyword>
<evidence type="ECO:0000256" key="1">
    <source>
        <dbReference type="SAM" id="Phobius"/>
    </source>
</evidence>
<evidence type="ECO:0000313" key="2">
    <source>
        <dbReference type="EMBL" id="AKD57520.1"/>
    </source>
</evidence>
<keyword evidence="3" id="KW-1185">Reference proteome</keyword>
<dbReference type="Proteomes" id="UP000033054">
    <property type="component" value="Chromosome"/>
</dbReference>
<feature type="transmembrane region" description="Helical" evidence="1">
    <location>
        <begin position="13"/>
        <end position="36"/>
    </location>
</feature>
<dbReference type="STRING" id="1379870.SD10_24105"/>
<sequence length="191" mass="20701">MIGSSRLCQVAKMISAIGHPLVVLPVIFSSLAFRYLPVAKAAIASTVLIGAVILPITWHNYSKVKRGRYADFDLSNQTQRAGFYPIVLLFSGLFTLFLISTSPYQPFNRGAVCFFLLLTGSYAINIFLKVSLHTAVSFFLACALFGLDEYLGVLMGLFSVLIAVSRLVLKRHSLPEIIAGVLIGLVAGASL</sequence>
<dbReference type="PATRIC" id="fig|1379870.5.peg.5214"/>
<keyword evidence="1" id="KW-1133">Transmembrane helix</keyword>
<dbReference type="AlphaFoldDB" id="A0A0E3ZZF9"/>
<dbReference type="HOGENOM" id="CLU_093776_3_1_10"/>
<accession>A0A0E3ZZF9</accession>
<keyword evidence="1" id="KW-0812">Transmembrane</keyword>
<dbReference type="SUPFAM" id="SSF48317">
    <property type="entry name" value="Acid phosphatase/Vanadium-dependent haloperoxidase"/>
    <property type="match status" value="1"/>
</dbReference>
<feature type="transmembrane region" description="Helical" evidence="1">
    <location>
        <begin position="43"/>
        <end position="61"/>
    </location>
</feature>
<gene>
    <name evidence="2" type="ORF">SD10_24105</name>
</gene>